<dbReference type="Gene3D" id="3.30.1050.10">
    <property type="entry name" value="SCP2 sterol-binding domain"/>
    <property type="match status" value="1"/>
</dbReference>
<keyword evidence="6" id="KW-1185">Reference proteome</keyword>
<dbReference type="AlphaFoldDB" id="A0A072N5Q5"/>
<feature type="domain" description="HTH hxlR-type" evidence="4">
    <location>
        <begin position="8"/>
        <end position="103"/>
    </location>
</feature>
<evidence type="ECO:0000256" key="1">
    <source>
        <dbReference type="ARBA" id="ARBA00023015"/>
    </source>
</evidence>
<evidence type="ECO:0000313" key="5">
    <source>
        <dbReference type="EMBL" id="KEF33034.1"/>
    </source>
</evidence>
<dbReference type="PANTHER" id="PTHR33204:SF18">
    <property type="entry name" value="TRANSCRIPTIONAL REGULATORY PROTEIN"/>
    <property type="match status" value="1"/>
</dbReference>
<accession>A0A072N5Q5</accession>
<dbReference type="Gene3D" id="1.10.10.10">
    <property type="entry name" value="Winged helix-like DNA-binding domain superfamily/Winged helix DNA-binding domain"/>
    <property type="match status" value="1"/>
</dbReference>
<dbReference type="PROSITE" id="PS51118">
    <property type="entry name" value="HTH_HXLR"/>
    <property type="match status" value="1"/>
</dbReference>
<dbReference type="PANTHER" id="PTHR33204">
    <property type="entry name" value="TRANSCRIPTIONAL REGULATOR, MARR FAMILY"/>
    <property type="match status" value="1"/>
</dbReference>
<dbReference type="RefSeq" id="WP_036127384.1">
    <property type="nucleotide sequence ID" value="NZ_ANIE01000001.1"/>
</dbReference>
<dbReference type="CDD" id="cd00090">
    <property type="entry name" value="HTH_ARSR"/>
    <property type="match status" value="1"/>
</dbReference>
<evidence type="ECO:0000256" key="3">
    <source>
        <dbReference type="ARBA" id="ARBA00023163"/>
    </source>
</evidence>
<dbReference type="InterPro" id="IPR036390">
    <property type="entry name" value="WH_DNA-bd_sf"/>
</dbReference>
<dbReference type="EMBL" id="ANIE01000001">
    <property type="protein sequence ID" value="KEF33034.1"/>
    <property type="molecule type" value="Genomic_DNA"/>
</dbReference>
<evidence type="ECO:0000313" key="6">
    <source>
        <dbReference type="Proteomes" id="UP000035057"/>
    </source>
</evidence>
<evidence type="ECO:0000259" key="4">
    <source>
        <dbReference type="PROSITE" id="PS51118"/>
    </source>
</evidence>
<dbReference type="OrthoDB" id="9807069at2"/>
<reference evidence="5 6" key="1">
    <citation type="submission" date="2012-12" db="EMBL/GenBank/DDBJ databases">
        <title>Genome assembly of Marinobacter sp. AK21.</title>
        <authorList>
            <person name="Khatri I."/>
            <person name="Kumar R."/>
            <person name="Vaidya B."/>
            <person name="Subramanian S."/>
            <person name="Pinnaka A."/>
        </authorList>
    </citation>
    <scope>NUCLEOTIDE SEQUENCE [LARGE SCALE GENOMIC DNA]</scope>
    <source>
        <strain evidence="5 6">AK21</strain>
    </source>
</reference>
<dbReference type="InterPro" id="IPR036527">
    <property type="entry name" value="SCP2_sterol-bd_dom_sf"/>
</dbReference>
<gene>
    <name evidence="5" type="ORF">D777_00042</name>
</gene>
<dbReference type="SUPFAM" id="SSF55718">
    <property type="entry name" value="SCP-like"/>
    <property type="match status" value="1"/>
</dbReference>
<keyword evidence="3" id="KW-0804">Transcription</keyword>
<dbReference type="InterPro" id="IPR011991">
    <property type="entry name" value="ArsR-like_HTH"/>
</dbReference>
<sequence>MLSYGQFCPLAQSTQLLCERWTLLIVRELIAGSTRFSELEKGLPQISPTMLSRRLKTLEHAGVITVNKEKAHTTYRLTQAGNELRPVVELLGAWGHRWARSDLSGGDLDAGLLMWDMRRSVNPEIFDGREIVVQFLYPDAPRGAQAWWLVSRDGDTDLCLSDPGFDVDLVVQSSLKAMTRVWICEDTFNDAVRAGSITVQGDPELAGRLQDWLGASPLSRLGASGKAPELSWQAPDQA</sequence>
<dbReference type="Proteomes" id="UP000035057">
    <property type="component" value="Unassembled WGS sequence"/>
</dbReference>
<dbReference type="GO" id="GO:0003677">
    <property type="term" value="F:DNA binding"/>
    <property type="evidence" value="ECO:0007669"/>
    <property type="project" value="UniProtKB-KW"/>
</dbReference>
<dbReference type="Pfam" id="PF01638">
    <property type="entry name" value="HxlR"/>
    <property type="match status" value="1"/>
</dbReference>
<dbReference type="STRING" id="1137280.D777_00042"/>
<organism evidence="5 6">
    <name type="scientific">Marinobacter nitratireducens</name>
    <dbReference type="NCBI Taxonomy" id="1137280"/>
    <lineage>
        <taxon>Bacteria</taxon>
        <taxon>Pseudomonadati</taxon>
        <taxon>Pseudomonadota</taxon>
        <taxon>Gammaproteobacteria</taxon>
        <taxon>Pseudomonadales</taxon>
        <taxon>Marinobacteraceae</taxon>
        <taxon>Marinobacter</taxon>
    </lineage>
</organism>
<dbReference type="SUPFAM" id="SSF46785">
    <property type="entry name" value="Winged helix' DNA-binding domain"/>
    <property type="match status" value="1"/>
</dbReference>
<dbReference type="PATRIC" id="fig|1137280.3.peg.42"/>
<keyword evidence="1" id="KW-0805">Transcription regulation</keyword>
<protein>
    <recommendedName>
        <fullName evidence="4">HTH hxlR-type domain-containing protein</fullName>
    </recommendedName>
</protein>
<dbReference type="GO" id="GO:0006355">
    <property type="term" value="P:regulation of DNA-templated transcription"/>
    <property type="evidence" value="ECO:0007669"/>
    <property type="project" value="UniProtKB-ARBA"/>
</dbReference>
<comment type="caution">
    <text evidence="5">The sequence shown here is derived from an EMBL/GenBank/DDBJ whole genome shotgun (WGS) entry which is preliminary data.</text>
</comment>
<proteinExistence type="predicted"/>
<dbReference type="InterPro" id="IPR036388">
    <property type="entry name" value="WH-like_DNA-bd_sf"/>
</dbReference>
<name>A0A072N5Q5_9GAMM</name>
<evidence type="ECO:0000256" key="2">
    <source>
        <dbReference type="ARBA" id="ARBA00023125"/>
    </source>
</evidence>
<keyword evidence="2" id="KW-0238">DNA-binding</keyword>
<dbReference type="InterPro" id="IPR002577">
    <property type="entry name" value="HTH_HxlR"/>
</dbReference>